<comment type="function">
    <text evidence="7">This is one of the proteins that bind and probably mediate the attachment of the 5S RNA into the large ribosomal subunit, where it forms part of the central protuberance.</text>
</comment>
<dbReference type="AlphaFoldDB" id="A0A366IAS7"/>
<keyword evidence="5 7" id="KW-0687">Ribonucleoprotein</keyword>
<dbReference type="HAMAP" id="MF_01337_B">
    <property type="entry name" value="Ribosomal_uL18_B"/>
    <property type="match status" value="1"/>
</dbReference>
<name>A0A366IAS7_9FIRM</name>
<dbReference type="Pfam" id="PF00861">
    <property type="entry name" value="Ribosomal_L18p"/>
    <property type="match status" value="1"/>
</dbReference>
<keyword evidence="3 7" id="KW-0694">RNA-binding</keyword>
<dbReference type="NCBIfam" id="TIGR00060">
    <property type="entry name" value="L18_bact"/>
    <property type="match status" value="1"/>
</dbReference>
<evidence type="ECO:0000313" key="9">
    <source>
        <dbReference type="Proteomes" id="UP000253490"/>
    </source>
</evidence>
<dbReference type="InterPro" id="IPR057268">
    <property type="entry name" value="Ribosomal_L18"/>
</dbReference>
<comment type="similarity">
    <text evidence="1 7">Belongs to the universal ribosomal protein uL18 family.</text>
</comment>
<dbReference type="RefSeq" id="WP_113919977.1">
    <property type="nucleotide sequence ID" value="NZ_QNRX01000004.1"/>
</dbReference>
<evidence type="ECO:0000256" key="6">
    <source>
        <dbReference type="ARBA" id="ARBA00035197"/>
    </source>
</evidence>
<dbReference type="PANTHER" id="PTHR12899">
    <property type="entry name" value="39S RIBOSOMAL PROTEIN L18, MITOCHONDRIAL"/>
    <property type="match status" value="1"/>
</dbReference>
<evidence type="ECO:0000313" key="8">
    <source>
        <dbReference type="EMBL" id="RBP67416.1"/>
    </source>
</evidence>
<comment type="subunit">
    <text evidence="7">Part of the 50S ribosomal subunit; part of the 5S rRNA/L5/L18/L25 subcomplex. Contacts the 5S and 23S rRNAs.</text>
</comment>
<evidence type="ECO:0000256" key="4">
    <source>
        <dbReference type="ARBA" id="ARBA00022980"/>
    </source>
</evidence>
<keyword evidence="9" id="KW-1185">Reference proteome</keyword>
<organism evidence="8 9">
    <name type="scientific">Alkalibaculum bacchi</name>
    <dbReference type="NCBI Taxonomy" id="645887"/>
    <lineage>
        <taxon>Bacteria</taxon>
        <taxon>Bacillati</taxon>
        <taxon>Bacillota</taxon>
        <taxon>Clostridia</taxon>
        <taxon>Eubacteriales</taxon>
        <taxon>Eubacteriaceae</taxon>
        <taxon>Alkalibaculum</taxon>
    </lineage>
</organism>
<dbReference type="GO" id="GO:0003735">
    <property type="term" value="F:structural constituent of ribosome"/>
    <property type="evidence" value="ECO:0007669"/>
    <property type="project" value="InterPro"/>
</dbReference>
<evidence type="ECO:0000256" key="2">
    <source>
        <dbReference type="ARBA" id="ARBA00022730"/>
    </source>
</evidence>
<gene>
    <name evidence="7" type="primary">rplR</name>
    <name evidence="8" type="ORF">DES36_104118</name>
</gene>
<dbReference type="FunFam" id="3.30.420.100:FF:000001">
    <property type="entry name" value="50S ribosomal protein L18"/>
    <property type="match status" value="1"/>
</dbReference>
<dbReference type="GO" id="GO:0008097">
    <property type="term" value="F:5S rRNA binding"/>
    <property type="evidence" value="ECO:0007669"/>
    <property type="project" value="TreeGrafter"/>
</dbReference>
<dbReference type="Gene3D" id="3.30.420.100">
    <property type="match status" value="1"/>
</dbReference>
<reference evidence="8 9" key="1">
    <citation type="submission" date="2018-06" db="EMBL/GenBank/DDBJ databases">
        <title>Genomic Encyclopedia of Type Strains, Phase IV (KMG-IV): sequencing the most valuable type-strain genomes for metagenomic binning, comparative biology and taxonomic classification.</title>
        <authorList>
            <person name="Goeker M."/>
        </authorList>
    </citation>
    <scope>NUCLEOTIDE SEQUENCE [LARGE SCALE GENOMIC DNA]</scope>
    <source>
        <strain evidence="8 9">DSM 22112</strain>
    </source>
</reference>
<dbReference type="SUPFAM" id="SSF53137">
    <property type="entry name" value="Translational machinery components"/>
    <property type="match status" value="1"/>
</dbReference>
<dbReference type="InterPro" id="IPR005484">
    <property type="entry name" value="Ribosomal_uL18_bac/plant/anim"/>
</dbReference>
<dbReference type="CDD" id="cd00432">
    <property type="entry name" value="Ribosomal_L18_L5e"/>
    <property type="match status" value="1"/>
</dbReference>
<dbReference type="EMBL" id="QNRX01000004">
    <property type="protein sequence ID" value="RBP67416.1"/>
    <property type="molecule type" value="Genomic_DNA"/>
</dbReference>
<dbReference type="InterPro" id="IPR004389">
    <property type="entry name" value="Ribosomal_uL18_bac-type"/>
</dbReference>
<dbReference type="GO" id="GO:0006412">
    <property type="term" value="P:translation"/>
    <property type="evidence" value="ECO:0007669"/>
    <property type="project" value="UniProtKB-UniRule"/>
</dbReference>
<keyword evidence="2 7" id="KW-0699">rRNA-binding</keyword>
<dbReference type="Proteomes" id="UP000253490">
    <property type="component" value="Unassembled WGS sequence"/>
</dbReference>
<proteinExistence type="inferred from homology"/>
<dbReference type="GO" id="GO:0022625">
    <property type="term" value="C:cytosolic large ribosomal subunit"/>
    <property type="evidence" value="ECO:0007669"/>
    <property type="project" value="TreeGrafter"/>
</dbReference>
<dbReference type="PANTHER" id="PTHR12899:SF3">
    <property type="entry name" value="LARGE RIBOSOMAL SUBUNIT PROTEIN UL18M"/>
    <property type="match status" value="1"/>
</dbReference>
<evidence type="ECO:0000256" key="7">
    <source>
        <dbReference type="HAMAP-Rule" id="MF_01337"/>
    </source>
</evidence>
<sequence length="122" mass="13436">MIKKPIKNKVRKGRHKRLRYKISGTTQKPRLNVFRSNSNIYAQIIDDVNGATLVAASSLDKDLKGTLESLNHKEVAKAVGKAIGEKAVSKGIESVVFDRGGYIYHGRVKELADGAREAGLKF</sequence>
<evidence type="ECO:0000256" key="3">
    <source>
        <dbReference type="ARBA" id="ARBA00022884"/>
    </source>
</evidence>
<protein>
    <recommendedName>
        <fullName evidence="6 7">Large ribosomal subunit protein uL18</fullName>
    </recommendedName>
</protein>
<accession>A0A366IAS7</accession>
<comment type="caution">
    <text evidence="8">The sequence shown here is derived from an EMBL/GenBank/DDBJ whole genome shotgun (WGS) entry which is preliminary data.</text>
</comment>
<evidence type="ECO:0000256" key="1">
    <source>
        <dbReference type="ARBA" id="ARBA00007116"/>
    </source>
</evidence>
<evidence type="ECO:0000256" key="5">
    <source>
        <dbReference type="ARBA" id="ARBA00023274"/>
    </source>
</evidence>
<keyword evidence="4 7" id="KW-0689">Ribosomal protein</keyword>
<dbReference type="OrthoDB" id="9810939at2"/>